<feature type="non-terminal residue" evidence="2">
    <location>
        <position position="1"/>
    </location>
</feature>
<accession>A0A974CS82</accession>
<feature type="transmembrane region" description="Helical" evidence="1">
    <location>
        <begin position="45"/>
        <end position="66"/>
    </location>
</feature>
<feature type="transmembrane region" description="Helical" evidence="1">
    <location>
        <begin position="7"/>
        <end position="25"/>
    </location>
</feature>
<name>A0A974CS82_XENLA</name>
<evidence type="ECO:0000313" key="2">
    <source>
        <dbReference type="EMBL" id="OCT77751.1"/>
    </source>
</evidence>
<gene>
    <name evidence="2" type="ORF">XELAEV_18028846mg</name>
</gene>
<proteinExistence type="predicted"/>
<organism evidence="2 3">
    <name type="scientific">Xenopus laevis</name>
    <name type="common">African clawed frog</name>
    <dbReference type="NCBI Taxonomy" id="8355"/>
    <lineage>
        <taxon>Eukaryota</taxon>
        <taxon>Metazoa</taxon>
        <taxon>Chordata</taxon>
        <taxon>Craniata</taxon>
        <taxon>Vertebrata</taxon>
        <taxon>Euteleostomi</taxon>
        <taxon>Amphibia</taxon>
        <taxon>Batrachia</taxon>
        <taxon>Anura</taxon>
        <taxon>Pipoidea</taxon>
        <taxon>Pipidae</taxon>
        <taxon>Xenopodinae</taxon>
        <taxon>Xenopus</taxon>
        <taxon>Xenopus</taxon>
    </lineage>
</organism>
<sequence>GDRLKKIVNYWGTLLPPTFPIIWHLNYTVATCIGQYNNSILFNEAFPSLYSVMYLLLHICPFYFNLAPYAN</sequence>
<evidence type="ECO:0000256" key="1">
    <source>
        <dbReference type="SAM" id="Phobius"/>
    </source>
</evidence>
<dbReference type="EMBL" id="CM004475">
    <property type="protein sequence ID" value="OCT77751.1"/>
    <property type="molecule type" value="Genomic_DNA"/>
</dbReference>
<evidence type="ECO:0000313" key="3">
    <source>
        <dbReference type="Proteomes" id="UP000694892"/>
    </source>
</evidence>
<keyword evidence="1" id="KW-0472">Membrane</keyword>
<reference evidence="3" key="1">
    <citation type="journal article" date="2016" name="Nature">
        <title>Genome evolution in the allotetraploid frog Xenopus laevis.</title>
        <authorList>
            <person name="Session A.M."/>
            <person name="Uno Y."/>
            <person name="Kwon T."/>
            <person name="Chapman J.A."/>
            <person name="Toyoda A."/>
            <person name="Takahashi S."/>
            <person name="Fukui A."/>
            <person name="Hikosaka A."/>
            <person name="Suzuki A."/>
            <person name="Kondo M."/>
            <person name="van Heeringen S.J."/>
            <person name="Quigley I."/>
            <person name="Heinz S."/>
            <person name="Ogino H."/>
            <person name="Ochi H."/>
            <person name="Hellsten U."/>
            <person name="Lyons J.B."/>
            <person name="Simakov O."/>
            <person name="Putnam N."/>
            <person name="Stites J."/>
            <person name="Kuroki Y."/>
            <person name="Tanaka T."/>
            <person name="Michiue T."/>
            <person name="Watanabe M."/>
            <person name="Bogdanovic O."/>
            <person name="Lister R."/>
            <person name="Georgiou G."/>
            <person name="Paranjpe S.S."/>
            <person name="van Kruijsbergen I."/>
            <person name="Shu S."/>
            <person name="Carlson J."/>
            <person name="Kinoshita T."/>
            <person name="Ohta Y."/>
            <person name="Mawaribuchi S."/>
            <person name="Jenkins J."/>
            <person name="Grimwood J."/>
            <person name="Schmutz J."/>
            <person name="Mitros T."/>
            <person name="Mozaffari S.V."/>
            <person name="Suzuki Y."/>
            <person name="Haramoto Y."/>
            <person name="Yamamoto T.S."/>
            <person name="Takagi C."/>
            <person name="Heald R."/>
            <person name="Miller K."/>
            <person name="Haudenschild C."/>
            <person name="Kitzman J."/>
            <person name="Nakayama T."/>
            <person name="Izutsu Y."/>
            <person name="Robert J."/>
            <person name="Fortriede J."/>
            <person name="Burns K."/>
            <person name="Lotay V."/>
            <person name="Karimi K."/>
            <person name="Yasuoka Y."/>
            <person name="Dichmann D.S."/>
            <person name="Flajnik M.F."/>
            <person name="Houston D.W."/>
            <person name="Shendure J."/>
            <person name="DuPasquier L."/>
            <person name="Vize P.D."/>
            <person name="Zorn A.M."/>
            <person name="Ito M."/>
            <person name="Marcotte E.M."/>
            <person name="Wallingford J.B."/>
            <person name="Ito Y."/>
            <person name="Asashima M."/>
            <person name="Ueno N."/>
            <person name="Matsuda Y."/>
            <person name="Veenstra G.J."/>
            <person name="Fujiyama A."/>
            <person name="Harland R.M."/>
            <person name="Taira M."/>
            <person name="Rokhsar D.S."/>
        </authorList>
    </citation>
    <scope>NUCLEOTIDE SEQUENCE [LARGE SCALE GENOMIC DNA]</scope>
    <source>
        <strain evidence="3">J</strain>
    </source>
</reference>
<keyword evidence="1" id="KW-0812">Transmembrane</keyword>
<keyword evidence="1" id="KW-1133">Transmembrane helix</keyword>
<dbReference type="AlphaFoldDB" id="A0A974CS82"/>
<dbReference type="Proteomes" id="UP000694892">
    <property type="component" value="Chromosome 5S"/>
</dbReference>
<protein>
    <submittedName>
        <fullName evidence="2">Uncharacterized protein</fullName>
    </submittedName>
</protein>